<feature type="domain" description="Aminotransferase class I/classII large" evidence="6">
    <location>
        <begin position="34"/>
        <end position="384"/>
    </location>
</feature>
<sequence length="387" mass="44292">MSDSDKPLSFSGNLSHVGETIFSKMTALANKHKAVNLSQGFPDFPVDPELIERVHFYVDKGPHQYAPMAGHLAFRQELCKLSDQEFASPYQAETEICITAGATQALGTALACAIREGDEVIVFSPAYDSYFPMIELYGGRPITIKLQHPDYNVDWNQVKRLISHRTKMIIINSPHNPSGRTWKEDDYLKLQELVGDSNILILADEVYEHLVFDPKEKRSVRQFPELRKRSFVVGSLGKTVHVTGWKIGYCMAPENLMREFKKVHQYFVFSINHPLQWALADYLPNLDLNSLGKLFKEKHDWFFRNLQERTRFKPLASEGTYFMLIDYSEISQEPELAFAERLTTEFGVASIPLSPFYRDPVDNKVLRLCFAKDDQTLEQGVDALSKL</sequence>
<dbReference type="PANTHER" id="PTHR43807">
    <property type="entry name" value="FI04487P"/>
    <property type="match status" value="1"/>
</dbReference>
<dbReference type="SUPFAM" id="SSF53383">
    <property type="entry name" value="PLP-dependent transferases"/>
    <property type="match status" value="1"/>
</dbReference>
<dbReference type="Pfam" id="PF00155">
    <property type="entry name" value="Aminotran_1_2"/>
    <property type="match status" value="1"/>
</dbReference>
<keyword evidence="8" id="KW-1185">Reference proteome</keyword>
<gene>
    <name evidence="7" type="ORF">H4K34_08920</name>
</gene>
<protein>
    <submittedName>
        <fullName evidence="7">Aminotransferase class I/II-fold pyridoxal phosphate-dependent enzyme</fullName>
    </submittedName>
</protein>
<dbReference type="InterPro" id="IPR015421">
    <property type="entry name" value="PyrdxlP-dep_Trfase_major"/>
</dbReference>
<dbReference type="GO" id="GO:0030170">
    <property type="term" value="F:pyridoxal phosphate binding"/>
    <property type="evidence" value="ECO:0007669"/>
    <property type="project" value="InterPro"/>
</dbReference>
<dbReference type="CDD" id="cd00609">
    <property type="entry name" value="AAT_like"/>
    <property type="match status" value="1"/>
</dbReference>
<dbReference type="NCBIfam" id="NF006569">
    <property type="entry name" value="PRK09082.1"/>
    <property type="match status" value="1"/>
</dbReference>
<evidence type="ECO:0000313" key="7">
    <source>
        <dbReference type="EMBL" id="QNR25949.1"/>
    </source>
</evidence>
<dbReference type="GO" id="GO:0016212">
    <property type="term" value="F:kynurenine-oxoglutarate transaminase activity"/>
    <property type="evidence" value="ECO:0007669"/>
    <property type="project" value="TreeGrafter"/>
</dbReference>
<dbReference type="FunFam" id="3.40.640.10:FF:000033">
    <property type="entry name" value="Aspartate aminotransferase"/>
    <property type="match status" value="1"/>
</dbReference>
<dbReference type="AlphaFoldDB" id="A0A7H0VJQ1"/>
<organism evidence="7 8">
    <name type="scientific">Croceimicrobium hydrocarbonivorans</name>
    <dbReference type="NCBI Taxonomy" id="2761580"/>
    <lineage>
        <taxon>Bacteria</taxon>
        <taxon>Pseudomonadati</taxon>
        <taxon>Bacteroidota</taxon>
        <taxon>Flavobacteriia</taxon>
        <taxon>Flavobacteriales</taxon>
        <taxon>Owenweeksiaceae</taxon>
        <taxon>Croceimicrobium</taxon>
    </lineage>
</organism>
<evidence type="ECO:0000256" key="2">
    <source>
        <dbReference type="ARBA" id="ARBA00007441"/>
    </source>
</evidence>
<comment type="cofactor">
    <cofactor evidence="1">
        <name>pyridoxal 5'-phosphate</name>
        <dbReference type="ChEBI" id="CHEBI:597326"/>
    </cofactor>
</comment>
<dbReference type="InterPro" id="IPR051326">
    <property type="entry name" value="Kynurenine-oxoglutarate_AT"/>
</dbReference>
<dbReference type="KEGG" id="chyd:H4K34_08920"/>
<dbReference type="InterPro" id="IPR004839">
    <property type="entry name" value="Aminotransferase_I/II_large"/>
</dbReference>
<keyword evidence="3 7" id="KW-0032">Aminotransferase</keyword>
<accession>A0A7H0VJQ1</accession>
<dbReference type="InterPro" id="IPR015422">
    <property type="entry name" value="PyrdxlP-dep_Trfase_small"/>
</dbReference>
<dbReference type="GO" id="GO:0005737">
    <property type="term" value="C:cytoplasm"/>
    <property type="evidence" value="ECO:0007669"/>
    <property type="project" value="TreeGrafter"/>
</dbReference>
<evidence type="ECO:0000313" key="8">
    <source>
        <dbReference type="Proteomes" id="UP000516305"/>
    </source>
</evidence>
<keyword evidence="5" id="KW-0663">Pyridoxal phosphate</keyword>
<evidence type="ECO:0000256" key="4">
    <source>
        <dbReference type="ARBA" id="ARBA00022679"/>
    </source>
</evidence>
<evidence type="ECO:0000256" key="3">
    <source>
        <dbReference type="ARBA" id="ARBA00022576"/>
    </source>
</evidence>
<dbReference type="Gene3D" id="3.90.1150.10">
    <property type="entry name" value="Aspartate Aminotransferase, domain 1"/>
    <property type="match status" value="1"/>
</dbReference>
<name>A0A7H0VJQ1_9FLAO</name>
<evidence type="ECO:0000256" key="1">
    <source>
        <dbReference type="ARBA" id="ARBA00001933"/>
    </source>
</evidence>
<proteinExistence type="inferred from homology"/>
<dbReference type="RefSeq" id="WP_210760476.1">
    <property type="nucleotide sequence ID" value="NZ_CP060139.1"/>
</dbReference>
<dbReference type="PANTHER" id="PTHR43807:SF20">
    <property type="entry name" value="FI04487P"/>
    <property type="match status" value="1"/>
</dbReference>
<comment type="similarity">
    <text evidence="2">Belongs to the class-I pyridoxal-phosphate-dependent aminotransferase family.</text>
</comment>
<dbReference type="Proteomes" id="UP000516305">
    <property type="component" value="Chromosome"/>
</dbReference>
<keyword evidence="4 7" id="KW-0808">Transferase</keyword>
<reference evidence="7 8" key="1">
    <citation type="submission" date="2020-08" db="EMBL/GenBank/DDBJ databases">
        <title>Croceimicrobium hydrocarbonivorans gen. nov., sp. nov., a novel marine bacterium isolated from a bacterial consortium that degrades polyethylene terephthalate.</title>
        <authorList>
            <person name="Liu R."/>
        </authorList>
    </citation>
    <scope>NUCLEOTIDE SEQUENCE [LARGE SCALE GENOMIC DNA]</scope>
    <source>
        <strain evidence="7 8">A20-9</strain>
    </source>
</reference>
<evidence type="ECO:0000259" key="6">
    <source>
        <dbReference type="Pfam" id="PF00155"/>
    </source>
</evidence>
<dbReference type="Gene3D" id="3.40.640.10">
    <property type="entry name" value="Type I PLP-dependent aspartate aminotransferase-like (Major domain)"/>
    <property type="match status" value="1"/>
</dbReference>
<dbReference type="EMBL" id="CP060139">
    <property type="protein sequence ID" value="QNR25949.1"/>
    <property type="molecule type" value="Genomic_DNA"/>
</dbReference>
<dbReference type="InterPro" id="IPR015424">
    <property type="entry name" value="PyrdxlP-dep_Trfase"/>
</dbReference>
<evidence type="ECO:0000256" key="5">
    <source>
        <dbReference type="ARBA" id="ARBA00022898"/>
    </source>
</evidence>